<gene>
    <name evidence="2" type="ORF">LCGC14_1071090</name>
</gene>
<name>A0A0F9MN36_9ZZZZ</name>
<protein>
    <submittedName>
        <fullName evidence="2">Uncharacterized protein</fullName>
    </submittedName>
</protein>
<keyword evidence="1" id="KW-0175">Coiled coil</keyword>
<comment type="caution">
    <text evidence="2">The sequence shown here is derived from an EMBL/GenBank/DDBJ whole genome shotgun (WGS) entry which is preliminary data.</text>
</comment>
<dbReference type="AlphaFoldDB" id="A0A0F9MN36"/>
<accession>A0A0F9MN36</accession>
<evidence type="ECO:0000256" key="1">
    <source>
        <dbReference type="SAM" id="Coils"/>
    </source>
</evidence>
<proteinExistence type="predicted"/>
<sequence length="51" mass="6124">MNHKLLNKTLKEVNRELRQKVKELKEAFEQTQIELECVKLITKKQSQEAEK</sequence>
<organism evidence="2">
    <name type="scientific">marine sediment metagenome</name>
    <dbReference type="NCBI Taxonomy" id="412755"/>
    <lineage>
        <taxon>unclassified sequences</taxon>
        <taxon>metagenomes</taxon>
        <taxon>ecological metagenomes</taxon>
    </lineage>
</organism>
<reference evidence="2" key="1">
    <citation type="journal article" date="2015" name="Nature">
        <title>Complex archaea that bridge the gap between prokaryotes and eukaryotes.</title>
        <authorList>
            <person name="Spang A."/>
            <person name="Saw J.H."/>
            <person name="Jorgensen S.L."/>
            <person name="Zaremba-Niedzwiedzka K."/>
            <person name="Martijn J."/>
            <person name="Lind A.E."/>
            <person name="van Eijk R."/>
            <person name="Schleper C."/>
            <person name="Guy L."/>
            <person name="Ettema T.J."/>
        </authorList>
    </citation>
    <scope>NUCLEOTIDE SEQUENCE</scope>
</reference>
<dbReference type="EMBL" id="LAZR01004613">
    <property type="protein sequence ID" value="KKN07049.1"/>
    <property type="molecule type" value="Genomic_DNA"/>
</dbReference>
<feature type="coiled-coil region" evidence="1">
    <location>
        <begin position="3"/>
        <end position="34"/>
    </location>
</feature>
<evidence type="ECO:0000313" key="2">
    <source>
        <dbReference type="EMBL" id="KKN07049.1"/>
    </source>
</evidence>